<name>T0ZZR3_9ZZZZ</name>
<evidence type="ECO:0000313" key="2">
    <source>
        <dbReference type="EMBL" id="EQD50128.1"/>
    </source>
</evidence>
<dbReference type="InterPro" id="IPR006222">
    <property type="entry name" value="GCVT_N"/>
</dbReference>
<keyword evidence="2" id="KW-0808">Transferase</keyword>
<comment type="caution">
    <text evidence="2">The sequence shown here is derived from an EMBL/GenBank/DDBJ whole genome shotgun (WGS) entry which is preliminary data.</text>
</comment>
<dbReference type="InterPro" id="IPR027266">
    <property type="entry name" value="TrmE/GcvT-like"/>
</dbReference>
<accession>T0ZZR3</accession>
<proteinExistence type="predicted"/>
<reference evidence="2" key="2">
    <citation type="journal article" date="2014" name="ISME J.">
        <title>Microbial stratification in low pH oxic and suboxic macroscopic growths along an acid mine drainage.</title>
        <authorList>
            <person name="Mendez-Garcia C."/>
            <person name="Mesa V."/>
            <person name="Sprenger R.R."/>
            <person name="Richter M."/>
            <person name="Diez M.S."/>
            <person name="Solano J."/>
            <person name="Bargiela R."/>
            <person name="Golyshina O.V."/>
            <person name="Manteca A."/>
            <person name="Ramos J.L."/>
            <person name="Gallego J.R."/>
            <person name="Llorente I."/>
            <person name="Martins Dos Santos V.A."/>
            <person name="Jensen O.N."/>
            <person name="Pelaez A.I."/>
            <person name="Sanchez J."/>
            <person name="Ferrer M."/>
        </authorList>
    </citation>
    <scope>NUCLEOTIDE SEQUENCE</scope>
</reference>
<dbReference type="SUPFAM" id="SSF103025">
    <property type="entry name" value="Folate-binding domain"/>
    <property type="match status" value="1"/>
</dbReference>
<reference evidence="2" key="1">
    <citation type="submission" date="2013-08" db="EMBL/GenBank/DDBJ databases">
        <authorList>
            <person name="Mendez C."/>
            <person name="Richter M."/>
            <person name="Ferrer M."/>
            <person name="Sanchez J."/>
        </authorList>
    </citation>
    <scope>NUCLEOTIDE SEQUENCE</scope>
</reference>
<dbReference type="GO" id="GO:0016740">
    <property type="term" value="F:transferase activity"/>
    <property type="evidence" value="ECO:0007669"/>
    <property type="project" value="UniProtKB-KW"/>
</dbReference>
<dbReference type="EMBL" id="AUZZ01005308">
    <property type="protein sequence ID" value="EQD50128.1"/>
    <property type="molecule type" value="Genomic_DNA"/>
</dbReference>
<dbReference type="Pfam" id="PF01571">
    <property type="entry name" value="GCV_T"/>
    <property type="match status" value="1"/>
</dbReference>
<dbReference type="AlphaFoldDB" id="T0ZZR3"/>
<protein>
    <submittedName>
        <fullName evidence="2">Glycine cleavage T protein (Aminomethyl transferase)</fullName>
    </submittedName>
</protein>
<organism evidence="2">
    <name type="scientific">mine drainage metagenome</name>
    <dbReference type="NCBI Taxonomy" id="410659"/>
    <lineage>
        <taxon>unclassified sequences</taxon>
        <taxon>metagenomes</taxon>
        <taxon>ecological metagenomes</taxon>
    </lineage>
</organism>
<feature type="domain" description="GCVT N-terminal" evidence="1">
    <location>
        <begin position="2"/>
        <end position="88"/>
    </location>
</feature>
<sequence>NAWKVLEKLNGAKLPQIRFFTLGEINIKGRMVRALRHGMAGAPGLEIWGPYAQYDETRDAILEAGREFSLVQVGSRAYASNTLESGWIPSPLPAVYTGEKMRKYREWLPAAGYEGSGSIGGSFVSDDIEDYYLTPYALGYGSFVKFDHDFAGREALEVLARKPQRKKVTFAWNGEDMAKIYASLFRPGEECCKFFDLPIAN</sequence>
<evidence type="ECO:0000259" key="1">
    <source>
        <dbReference type="Pfam" id="PF01571"/>
    </source>
</evidence>
<dbReference type="Gene3D" id="3.30.1360.120">
    <property type="entry name" value="Probable tRNA modification gtpase trme, domain 1"/>
    <property type="match status" value="1"/>
</dbReference>
<feature type="non-terminal residue" evidence="2">
    <location>
        <position position="1"/>
    </location>
</feature>
<gene>
    <name evidence="2" type="ORF">B2A_07414</name>
</gene>
<feature type="non-terminal residue" evidence="2">
    <location>
        <position position="201"/>
    </location>
</feature>